<organism evidence="6 7">
    <name type="scientific">Trifolium pratense</name>
    <name type="common">Red clover</name>
    <dbReference type="NCBI Taxonomy" id="57577"/>
    <lineage>
        <taxon>Eukaryota</taxon>
        <taxon>Viridiplantae</taxon>
        <taxon>Streptophyta</taxon>
        <taxon>Embryophyta</taxon>
        <taxon>Tracheophyta</taxon>
        <taxon>Spermatophyta</taxon>
        <taxon>Magnoliopsida</taxon>
        <taxon>eudicotyledons</taxon>
        <taxon>Gunneridae</taxon>
        <taxon>Pentapetalae</taxon>
        <taxon>rosids</taxon>
        <taxon>fabids</taxon>
        <taxon>Fabales</taxon>
        <taxon>Fabaceae</taxon>
        <taxon>Papilionoideae</taxon>
        <taxon>50 kb inversion clade</taxon>
        <taxon>NPAAA clade</taxon>
        <taxon>Hologalegina</taxon>
        <taxon>IRL clade</taxon>
        <taxon>Trifolieae</taxon>
        <taxon>Trifolium</taxon>
    </lineage>
</organism>
<dbReference type="GO" id="GO:0016592">
    <property type="term" value="C:mediator complex"/>
    <property type="evidence" value="ECO:0007669"/>
    <property type="project" value="TreeGrafter"/>
</dbReference>
<keyword evidence="4" id="KW-0804">Transcription</keyword>
<comment type="caution">
    <text evidence="6">The sequence shown here is derived from an EMBL/GenBank/DDBJ whole genome shotgun (WGS) entry which is preliminary data.</text>
</comment>
<dbReference type="PANTHER" id="PTHR12691:SF10">
    <property type="entry name" value="MEDIATOR OF RNA POLYMERASE II TRANSCRIPTION SUBUNIT 23"/>
    <property type="match status" value="1"/>
</dbReference>
<name>A0A2K3NIA7_TRIPR</name>
<dbReference type="AlphaFoldDB" id="A0A2K3NIA7"/>
<keyword evidence="3" id="KW-0805">Transcription regulation</keyword>
<evidence type="ECO:0000256" key="1">
    <source>
        <dbReference type="ARBA" id="ARBA00004123"/>
    </source>
</evidence>
<protein>
    <submittedName>
        <fullName evidence="6">Mediator of RNA polymerase II transcription subunit 23-like protein</fullName>
    </submittedName>
</protein>
<accession>A0A2K3NIA7</accession>
<dbReference type="GO" id="GO:0005667">
    <property type="term" value="C:transcription regulator complex"/>
    <property type="evidence" value="ECO:0007669"/>
    <property type="project" value="TreeGrafter"/>
</dbReference>
<dbReference type="InterPro" id="IPR021629">
    <property type="entry name" value="Mediator_Med23"/>
</dbReference>
<evidence type="ECO:0000313" key="7">
    <source>
        <dbReference type="Proteomes" id="UP000236291"/>
    </source>
</evidence>
<dbReference type="STRING" id="57577.A0A2K3NIA7"/>
<dbReference type="EMBL" id="ASHM01021751">
    <property type="protein sequence ID" value="PNY02747.1"/>
    <property type="molecule type" value="Genomic_DNA"/>
</dbReference>
<evidence type="ECO:0000256" key="4">
    <source>
        <dbReference type="ARBA" id="ARBA00023163"/>
    </source>
</evidence>
<sequence>MVTSGFVRSCPSMSSPFIHPSMNYVECKFQYAKAVFTVHGRDSPRYRRVNFGVVPVASIFRFDNIVDVFGKNSQTSIAVDASEIADIIDFLHHVIHYEGQGGPVQASSKPRPDILALLGRAAESLRPEFQHLLSHLNTDVNSSVYASSHPKLVPNPT</sequence>
<proteinExistence type="inferred from homology"/>
<dbReference type="GO" id="GO:0006357">
    <property type="term" value="P:regulation of transcription by RNA polymerase II"/>
    <property type="evidence" value="ECO:0007669"/>
    <property type="project" value="TreeGrafter"/>
</dbReference>
<evidence type="ECO:0000256" key="5">
    <source>
        <dbReference type="ARBA" id="ARBA00023242"/>
    </source>
</evidence>
<dbReference type="ExpressionAtlas" id="A0A2K3NIA7">
    <property type="expression patterns" value="baseline"/>
</dbReference>
<dbReference type="PANTHER" id="PTHR12691">
    <property type="entry name" value="MEDIATOR OF RNA POLYMERASE II TRANSCRIPTION SUBUNIT 23"/>
    <property type="match status" value="1"/>
</dbReference>
<reference evidence="6 7" key="1">
    <citation type="journal article" date="2014" name="Am. J. Bot.">
        <title>Genome assembly and annotation for red clover (Trifolium pratense; Fabaceae).</title>
        <authorList>
            <person name="Istvanek J."/>
            <person name="Jaros M."/>
            <person name="Krenek A."/>
            <person name="Repkova J."/>
        </authorList>
    </citation>
    <scope>NUCLEOTIDE SEQUENCE [LARGE SCALE GENOMIC DNA]</scope>
    <source>
        <strain evidence="7">cv. Tatra</strain>
        <tissue evidence="6">Young leaves</tissue>
    </source>
</reference>
<reference evidence="6 7" key="2">
    <citation type="journal article" date="2017" name="Front. Plant Sci.">
        <title>Gene Classification and Mining of Molecular Markers Useful in Red Clover (Trifolium pratense) Breeding.</title>
        <authorList>
            <person name="Istvanek J."/>
            <person name="Dluhosova J."/>
            <person name="Dluhos P."/>
            <person name="Patkova L."/>
            <person name="Nedelnik J."/>
            <person name="Repkova J."/>
        </authorList>
    </citation>
    <scope>NUCLEOTIDE SEQUENCE [LARGE SCALE GENOMIC DNA]</scope>
    <source>
        <strain evidence="7">cv. Tatra</strain>
        <tissue evidence="6">Young leaves</tissue>
    </source>
</reference>
<dbReference type="GO" id="GO:0010628">
    <property type="term" value="P:positive regulation of gene expression"/>
    <property type="evidence" value="ECO:0007669"/>
    <property type="project" value="TreeGrafter"/>
</dbReference>
<gene>
    <name evidence="6" type="ORF">L195_g026066</name>
</gene>
<comment type="subcellular location">
    <subcellularLocation>
        <location evidence="1">Nucleus</location>
    </subcellularLocation>
</comment>
<evidence type="ECO:0000256" key="2">
    <source>
        <dbReference type="ARBA" id="ARBA00010222"/>
    </source>
</evidence>
<comment type="similarity">
    <text evidence="2">Belongs to the Mediator complex subunit 23 family.</text>
</comment>
<evidence type="ECO:0000256" key="3">
    <source>
        <dbReference type="ARBA" id="ARBA00023015"/>
    </source>
</evidence>
<evidence type="ECO:0000313" key="6">
    <source>
        <dbReference type="EMBL" id="PNY02747.1"/>
    </source>
</evidence>
<keyword evidence="5" id="KW-0539">Nucleus</keyword>
<dbReference type="Proteomes" id="UP000236291">
    <property type="component" value="Unassembled WGS sequence"/>
</dbReference>